<reference evidence="2 3" key="1">
    <citation type="submission" date="2016-10" db="EMBL/GenBank/DDBJ databases">
        <authorList>
            <person name="de Groot N.N."/>
        </authorList>
    </citation>
    <scope>NUCLEOTIDE SEQUENCE [LARGE SCALE GENOMIC DNA]</scope>
    <source>
        <strain evidence="2 3">DSM 16077</strain>
    </source>
</reference>
<dbReference type="OrthoDB" id="9785847at2"/>
<dbReference type="PRINTS" id="PR00111">
    <property type="entry name" value="ABHYDROLASE"/>
</dbReference>
<dbReference type="Pfam" id="PF00561">
    <property type="entry name" value="Abhydrolase_1"/>
    <property type="match status" value="1"/>
</dbReference>
<dbReference type="AlphaFoldDB" id="A0A1G9WFD6"/>
<dbReference type="STRING" id="144026.SAMN04488568_12432"/>
<dbReference type="InterPro" id="IPR000073">
    <property type="entry name" value="AB_hydrolase_1"/>
</dbReference>
<sequence>MSRTVIAFIVLAALIVIGALAWMLTRPAAEPALDQAARLDSPYWTDADRLVDIDGVMARVRSEGPADAPVIVMVHGFSYSLESWDGWAADLSSDYRVIRMDLPGHGLTGPDPQQRYSVPQTVEFLGHLLDELGLDHVTLAGNSLGGLVSWRLAAERPDLVERLVLVAPGAYSINGVTEQPVAVPMGVSFYLTSAPEAMVAAASAGLFGDISRMDPALPGRVHALMQTPGVGQALVERLEVFTLPDPAADLARVQVPALVLWGGRDVMIPVEQAARIADDLPQAELIIHDDLGHILHEEDPARTIADVRAFLAQ</sequence>
<dbReference type="Gene3D" id="3.40.50.1820">
    <property type="entry name" value="alpha/beta hydrolase"/>
    <property type="match status" value="1"/>
</dbReference>
<dbReference type="InterPro" id="IPR029058">
    <property type="entry name" value="AB_hydrolase_fold"/>
</dbReference>
<proteinExistence type="predicted"/>
<dbReference type="PANTHER" id="PTHR46438:SF11">
    <property type="entry name" value="LIPASE-RELATED"/>
    <property type="match status" value="1"/>
</dbReference>
<evidence type="ECO:0000259" key="1">
    <source>
        <dbReference type="Pfam" id="PF00561"/>
    </source>
</evidence>
<dbReference type="SUPFAM" id="SSF53474">
    <property type="entry name" value="alpha/beta-Hydrolases"/>
    <property type="match status" value="1"/>
</dbReference>
<gene>
    <name evidence="2" type="ORF">SAMN04488568_12432</name>
</gene>
<feature type="domain" description="AB hydrolase-1" evidence="1">
    <location>
        <begin position="69"/>
        <end position="300"/>
    </location>
</feature>
<protein>
    <submittedName>
        <fullName evidence="2">Pimeloyl-ACP methyl ester carboxylesterase</fullName>
    </submittedName>
</protein>
<dbReference type="RefSeq" id="WP_091771808.1">
    <property type="nucleotide sequence ID" value="NZ_FNHG01000024.1"/>
</dbReference>
<name>A0A1G9WFD6_9PROT</name>
<organism evidence="2 3">
    <name type="scientific">Maricaulis salignorans</name>
    <dbReference type="NCBI Taxonomy" id="144026"/>
    <lineage>
        <taxon>Bacteria</taxon>
        <taxon>Pseudomonadati</taxon>
        <taxon>Pseudomonadota</taxon>
        <taxon>Alphaproteobacteria</taxon>
        <taxon>Maricaulales</taxon>
        <taxon>Maricaulaceae</taxon>
        <taxon>Maricaulis</taxon>
    </lineage>
</organism>
<dbReference type="Proteomes" id="UP000199759">
    <property type="component" value="Unassembled WGS sequence"/>
</dbReference>
<evidence type="ECO:0000313" key="3">
    <source>
        <dbReference type="Proteomes" id="UP000199759"/>
    </source>
</evidence>
<evidence type="ECO:0000313" key="2">
    <source>
        <dbReference type="EMBL" id="SDM82931.1"/>
    </source>
</evidence>
<dbReference type="EMBL" id="FNHG01000024">
    <property type="protein sequence ID" value="SDM82931.1"/>
    <property type="molecule type" value="Genomic_DNA"/>
</dbReference>
<dbReference type="PANTHER" id="PTHR46438">
    <property type="entry name" value="ALPHA/BETA-HYDROLASES SUPERFAMILY PROTEIN"/>
    <property type="match status" value="1"/>
</dbReference>
<keyword evidence="3" id="KW-1185">Reference proteome</keyword>
<accession>A0A1G9WFD6</accession>